<name>A0A8H4QRH8_9AGAR</name>
<gene>
    <name evidence="1" type="ORF">D9613_003471</name>
</gene>
<accession>A0A8H4QRH8</accession>
<evidence type="ECO:0000313" key="1">
    <source>
        <dbReference type="EMBL" id="KAF4615067.1"/>
    </source>
</evidence>
<protein>
    <submittedName>
        <fullName evidence="1">Uncharacterized protein</fullName>
    </submittedName>
</protein>
<proteinExistence type="predicted"/>
<reference evidence="1 2" key="1">
    <citation type="submission" date="2019-12" db="EMBL/GenBank/DDBJ databases">
        <authorList>
            <person name="Floudas D."/>
            <person name="Bentzer J."/>
            <person name="Ahren D."/>
            <person name="Johansson T."/>
            <person name="Persson P."/>
            <person name="Tunlid A."/>
        </authorList>
    </citation>
    <scope>NUCLEOTIDE SEQUENCE [LARGE SCALE GENOMIC DNA]</scope>
    <source>
        <strain evidence="1 2">CBS 102.39</strain>
    </source>
</reference>
<evidence type="ECO:0000313" key="2">
    <source>
        <dbReference type="Proteomes" id="UP000521872"/>
    </source>
</evidence>
<organism evidence="1 2">
    <name type="scientific">Agrocybe pediades</name>
    <dbReference type="NCBI Taxonomy" id="84607"/>
    <lineage>
        <taxon>Eukaryota</taxon>
        <taxon>Fungi</taxon>
        <taxon>Dikarya</taxon>
        <taxon>Basidiomycota</taxon>
        <taxon>Agaricomycotina</taxon>
        <taxon>Agaricomycetes</taxon>
        <taxon>Agaricomycetidae</taxon>
        <taxon>Agaricales</taxon>
        <taxon>Agaricineae</taxon>
        <taxon>Strophariaceae</taxon>
        <taxon>Agrocybe</taxon>
    </lineage>
</organism>
<sequence>MHEANSSRVVFPPNIGRCDIKRCDLGATASPKSIFSWFTESPRSLLQVTGEPAFKLLPFTPPSAISDS</sequence>
<dbReference type="Proteomes" id="UP000521872">
    <property type="component" value="Unassembled WGS sequence"/>
</dbReference>
<dbReference type="AlphaFoldDB" id="A0A8H4QRH8"/>
<keyword evidence="2" id="KW-1185">Reference proteome</keyword>
<dbReference type="EMBL" id="JAACJL010000044">
    <property type="protein sequence ID" value="KAF4615067.1"/>
    <property type="molecule type" value="Genomic_DNA"/>
</dbReference>
<comment type="caution">
    <text evidence="1">The sequence shown here is derived from an EMBL/GenBank/DDBJ whole genome shotgun (WGS) entry which is preliminary data.</text>
</comment>